<reference evidence="13" key="2">
    <citation type="submission" date="2020-02" db="EMBL/GenBank/DDBJ databases">
        <title>Identification and distribution of gene clusters putatively required for synthesis of sphingolipid metabolism inhibitors in phylogenetically diverse species of the filamentous fungus Fusarium.</title>
        <authorList>
            <person name="Kim H.-S."/>
            <person name="Busman M."/>
            <person name="Brown D.W."/>
            <person name="Divon H."/>
            <person name="Uhlig S."/>
            <person name="Proctor R.H."/>
        </authorList>
    </citation>
    <scope>NUCLEOTIDE SEQUENCE</scope>
    <source>
        <strain evidence="13">NRRL 25174</strain>
    </source>
</reference>
<keyword evidence="8 10" id="KW-0472">Membrane</keyword>
<keyword evidence="2" id="KW-0813">Transport</keyword>
<feature type="transmembrane region" description="Helical" evidence="10">
    <location>
        <begin position="256"/>
        <end position="276"/>
    </location>
</feature>
<name>A0A9P5DU40_9HYPO</name>
<keyword evidence="5" id="KW-0630">Potassium</keyword>
<evidence type="ECO:0000256" key="6">
    <source>
        <dbReference type="ARBA" id="ARBA00022989"/>
    </source>
</evidence>
<feature type="transmembrane region" description="Helical" evidence="10">
    <location>
        <begin position="225"/>
        <end position="244"/>
    </location>
</feature>
<feature type="region of interest" description="Disordered" evidence="9">
    <location>
        <begin position="1"/>
        <end position="35"/>
    </location>
</feature>
<gene>
    <name evidence="13" type="ORF">FBEOM_8641</name>
</gene>
<feature type="transmembrane region" description="Helical" evidence="10">
    <location>
        <begin position="376"/>
        <end position="402"/>
    </location>
</feature>
<evidence type="ECO:0000256" key="7">
    <source>
        <dbReference type="ARBA" id="ARBA00023065"/>
    </source>
</evidence>
<dbReference type="PANTHER" id="PTHR30540:SF83">
    <property type="entry name" value="K+ POTASSIUM TRANSPORTER"/>
    <property type="match status" value="1"/>
</dbReference>
<keyword evidence="3" id="KW-0633">Potassium transport</keyword>
<feature type="transmembrane region" description="Helical" evidence="10">
    <location>
        <begin position="453"/>
        <end position="471"/>
    </location>
</feature>
<keyword evidence="7" id="KW-0406">Ion transport</keyword>
<feature type="transmembrane region" description="Helical" evidence="10">
    <location>
        <begin position="478"/>
        <end position="497"/>
    </location>
</feature>
<evidence type="ECO:0000256" key="3">
    <source>
        <dbReference type="ARBA" id="ARBA00022538"/>
    </source>
</evidence>
<dbReference type="InterPro" id="IPR053952">
    <property type="entry name" value="K_trans_C"/>
</dbReference>
<dbReference type="NCBIfam" id="TIGR00794">
    <property type="entry name" value="kup"/>
    <property type="match status" value="1"/>
</dbReference>
<feature type="transmembrane region" description="Helical" evidence="10">
    <location>
        <begin position="333"/>
        <end position="356"/>
    </location>
</feature>
<keyword evidence="6 10" id="KW-1133">Transmembrane helix</keyword>
<feature type="transmembrane region" description="Helical" evidence="10">
    <location>
        <begin position="427"/>
        <end position="447"/>
    </location>
</feature>
<feature type="transmembrane region" description="Helical" evidence="10">
    <location>
        <begin position="503"/>
        <end position="521"/>
    </location>
</feature>
<evidence type="ECO:0000256" key="10">
    <source>
        <dbReference type="SAM" id="Phobius"/>
    </source>
</evidence>
<comment type="subcellular location">
    <subcellularLocation>
        <location evidence="1">Membrane</location>
        <topology evidence="1">Multi-pass membrane protein</topology>
    </subcellularLocation>
</comment>
<dbReference type="OrthoDB" id="504708at2759"/>
<dbReference type="Proteomes" id="UP000730481">
    <property type="component" value="Unassembled WGS sequence"/>
</dbReference>
<dbReference type="InterPro" id="IPR053951">
    <property type="entry name" value="K_trans_N"/>
</dbReference>
<keyword evidence="14" id="KW-1185">Reference proteome</keyword>
<comment type="caution">
    <text evidence="13">The sequence shown here is derived from an EMBL/GenBank/DDBJ whole genome shotgun (WGS) entry which is preliminary data.</text>
</comment>
<evidence type="ECO:0000256" key="1">
    <source>
        <dbReference type="ARBA" id="ARBA00004141"/>
    </source>
</evidence>
<evidence type="ECO:0000256" key="8">
    <source>
        <dbReference type="ARBA" id="ARBA00023136"/>
    </source>
</evidence>
<evidence type="ECO:0000256" key="5">
    <source>
        <dbReference type="ARBA" id="ARBA00022958"/>
    </source>
</evidence>
<dbReference type="InterPro" id="IPR003855">
    <property type="entry name" value="K+_transporter"/>
</dbReference>
<evidence type="ECO:0000256" key="2">
    <source>
        <dbReference type="ARBA" id="ARBA00022448"/>
    </source>
</evidence>
<evidence type="ECO:0000313" key="14">
    <source>
        <dbReference type="Proteomes" id="UP000730481"/>
    </source>
</evidence>
<evidence type="ECO:0000313" key="13">
    <source>
        <dbReference type="EMBL" id="KAF4337482.1"/>
    </source>
</evidence>
<dbReference type="GO" id="GO:0015079">
    <property type="term" value="F:potassium ion transmembrane transporter activity"/>
    <property type="evidence" value="ECO:0007669"/>
    <property type="project" value="InterPro"/>
</dbReference>
<dbReference type="AlphaFoldDB" id="A0A9P5DU40"/>
<sequence length="754" mass="82883">MAQPQSHESIRVRDAPMSTVDSNVDNDRNPDLGEAIVGIDDKEKARAIAENDLRGSRKQASDFGPDSFQATGVIYGDIGTSPLYVYSSTFSEQPSWEDLVGALSIIIWSLTIIVTVKYCFIVLNADDDGQGGTFALYSLLARYTNISSRDPKEQAGIRMQRFHTNDLKAGGKSLREFLENSKICQFMLQFIGVLGVSMVMADGVLTPAQSVLGAIQGIKVANPNLGTSSIVGISCGILVALFVIQPFGTSKIGTAFAPIVAIWLLFNLCAGIYNLVVHDYTVLKAFSPHFAFAYLVRNGHMGWKSLGGLLLAFTGVEALFADLGAFSKRSVQLSWLCLAYPCLLAAYVGQAAYISHDETKQAFTNPFFNTVPPGSLYFSLVIAVLAAIVASQAMITSTFQLLSQIMRLSYFPHIKVVHTSRTFHEQVYMPMANWLLMIGTVIVTAVYNNTTSLGNAYGVCVITVTFTILVWKLPAYIVVPIWLVFACLDGAFLSSVYEKVPDGAWFTLLLALILSCTFTLWRFGKECQWKAESQDEISPRALLHRSTITPSMSTSSAPMALTSTFGGMPISTVPGLGVFFDKSGNTEVLPPSFAQFVLKFAARPAVVVLFNMRPLSVPTVSLADRYIITRVSEINSCYAVTLRHGYMDNVLYPGLAHDVVQQIEFAIARGRCDDVTTAELDILRSSHNSGTVYVLGKETMKIDRSNMRVSSPQTYLRTWLLWIFLWIRENSRTKLADLDIDADKVVEVGFVKEL</sequence>
<feature type="transmembrane region" description="Helical" evidence="10">
    <location>
        <begin position="306"/>
        <end position="326"/>
    </location>
</feature>
<dbReference type="PANTHER" id="PTHR30540">
    <property type="entry name" value="OSMOTIC STRESS POTASSIUM TRANSPORTER"/>
    <property type="match status" value="1"/>
</dbReference>
<feature type="transmembrane region" description="Helical" evidence="10">
    <location>
        <begin position="99"/>
        <end position="120"/>
    </location>
</feature>
<organism evidence="13 14">
    <name type="scientific">Fusarium beomiforme</name>
    <dbReference type="NCBI Taxonomy" id="44412"/>
    <lineage>
        <taxon>Eukaryota</taxon>
        <taxon>Fungi</taxon>
        <taxon>Dikarya</taxon>
        <taxon>Ascomycota</taxon>
        <taxon>Pezizomycotina</taxon>
        <taxon>Sordariomycetes</taxon>
        <taxon>Hypocreomycetidae</taxon>
        <taxon>Hypocreales</taxon>
        <taxon>Nectriaceae</taxon>
        <taxon>Fusarium</taxon>
        <taxon>Fusarium burgessii species complex</taxon>
    </lineage>
</organism>
<reference evidence="13" key="1">
    <citation type="journal article" date="2017" name="Mycologia">
        <title>Fusarium algeriense, sp. nov., a novel toxigenic crown rot pathogen of durum wheat from Algeria is nested in the Fusarium burgessii species complex.</title>
        <authorList>
            <person name="Laraba I."/>
            <person name="Keddad A."/>
            <person name="Boureghda H."/>
            <person name="Abdallah N."/>
            <person name="Vaughan M.M."/>
            <person name="Proctor R.H."/>
            <person name="Busman M."/>
            <person name="O'Donnell K."/>
        </authorList>
    </citation>
    <scope>NUCLEOTIDE SEQUENCE</scope>
    <source>
        <strain evidence="13">NRRL 25174</strain>
    </source>
</reference>
<proteinExistence type="predicted"/>
<keyword evidence="4 10" id="KW-0812">Transmembrane</keyword>
<protein>
    <submittedName>
        <fullName evidence="13">Potassium uptake</fullName>
    </submittedName>
</protein>
<accession>A0A9P5DU40</accession>
<evidence type="ECO:0000256" key="9">
    <source>
        <dbReference type="SAM" id="MobiDB-lite"/>
    </source>
</evidence>
<feature type="domain" description="K+ potassium transporter C-terminal" evidence="12">
    <location>
        <begin position="574"/>
        <end position="754"/>
    </location>
</feature>
<evidence type="ECO:0000259" key="12">
    <source>
        <dbReference type="Pfam" id="PF22776"/>
    </source>
</evidence>
<dbReference type="EMBL" id="PVQB02000409">
    <property type="protein sequence ID" value="KAF4337482.1"/>
    <property type="molecule type" value="Genomic_DNA"/>
</dbReference>
<feature type="domain" description="K+ potassium transporter integral membrane" evidence="11">
    <location>
        <begin position="68"/>
        <end position="540"/>
    </location>
</feature>
<dbReference type="GO" id="GO:0016020">
    <property type="term" value="C:membrane"/>
    <property type="evidence" value="ECO:0007669"/>
    <property type="project" value="UniProtKB-SubCell"/>
</dbReference>
<evidence type="ECO:0000256" key="4">
    <source>
        <dbReference type="ARBA" id="ARBA00022692"/>
    </source>
</evidence>
<evidence type="ECO:0000259" key="11">
    <source>
        <dbReference type="Pfam" id="PF02705"/>
    </source>
</evidence>
<dbReference type="Pfam" id="PF02705">
    <property type="entry name" value="K_trans"/>
    <property type="match status" value="1"/>
</dbReference>
<dbReference type="Pfam" id="PF22776">
    <property type="entry name" value="K_trans_C"/>
    <property type="match status" value="1"/>
</dbReference>